<organism evidence="1">
    <name type="scientific">metagenome</name>
    <dbReference type="NCBI Taxonomy" id="256318"/>
    <lineage>
        <taxon>unclassified sequences</taxon>
        <taxon>metagenomes</taxon>
    </lineage>
</organism>
<name>A0A380TH38_9ZZZZ</name>
<accession>A0A380TH38</accession>
<evidence type="ECO:0000313" key="1">
    <source>
        <dbReference type="EMBL" id="SUS07760.1"/>
    </source>
</evidence>
<dbReference type="AlphaFoldDB" id="A0A380TH38"/>
<proteinExistence type="predicted"/>
<reference evidence="1" key="1">
    <citation type="submission" date="2018-07" db="EMBL/GenBank/DDBJ databases">
        <authorList>
            <person name="Quirk P.G."/>
            <person name="Krulwich T.A."/>
        </authorList>
    </citation>
    <scope>NUCLEOTIDE SEQUENCE</scope>
</reference>
<gene>
    <name evidence="1" type="ORF">DF3PB_50030</name>
</gene>
<dbReference type="EMBL" id="UIDG01000445">
    <property type="protein sequence ID" value="SUS07760.1"/>
    <property type="molecule type" value="Genomic_DNA"/>
</dbReference>
<protein>
    <submittedName>
        <fullName evidence="1">Uncharacterized protein</fullName>
    </submittedName>
</protein>
<sequence length="145" mass="16416">MGRIIKRSGSGLASMGMYDRLYSRIPLPDCNLPTDIELQTKDLECLLDCYVIDADGRLLLCQSRPDDPPDPTGAEDTGYHGDLCFYTLSEPDGEPHEFLARFTHGRLEWIRRNPEGERTWRAQARRLQEHLAKPSGQKGEGNRDG</sequence>